<keyword evidence="2" id="KW-1185">Reference proteome</keyword>
<dbReference type="Proteomes" id="UP000515743">
    <property type="component" value="Chromosome"/>
</dbReference>
<dbReference type="KEGG" id="cik:H0194_04720"/>
<gene>
    <name evidence="1" type="ORF">H0194_04720</name>
</gene>
<protein>
    <submittedName>
        <fullName evidence="1">Uncharacterized protein</fullName>
    </submittedName>
</protein>
<sequence length="76" mass="8614">MRKTHAEAIAYADKQARTVTVTLPRSTYRPTERHRLYHGGIIQATRAFPSVDVAPNELRPLALALLAEHYKENTND</sequence>
<dbReference type="AlphaFoldDB" id="A0A7G7CRR8"/>
<reference evidence="1 2" key="1">
    <citation type="submission" date="2020-07" db="EMBL/GenBank/DDBJ databases">
        <title>Complete genome and description of Corynebacterium incognita strain Marseille-Q3630 sp. nov.</title>
        <authorList>
            <person name="Boxberger M."/>
        </authorList>
    </citation>
    <scope>NUCLEOTIDE SEQUENCE [LARGE SCALE GENOMIC DNA]</scope>
    <source>
        <strain evidence="1 2">Marseille-Q3630</strain>
    </source>
</reference>
<dbReference type="RefSeq" id="WP_185176657.1">
    <property type="nucleotide sequence ID" value="NZ_CP059404.1"/>
</dbReference>
<dbReference type="EMBL" id="CP059404">
    <property type="protein sequence ID" value="QNE90284.1"/>
    <property type="molecule type" value="Genomic_DNA"/>
</dbReference>
<accession>A0A7G7CRR8</accession>
<proteinExistence type="predicted"/>
<evidence type="ECO:0000313" key="2">
    <source>
        <dbReference type="Proteomes" id="UP000515743"/>
    </source>
</evidence>
<name>A0A7G7CRR8_9CORY</name>
<organism evidence="1 2">
    <name type="scientific">Corynebacterium incognita</name>
    <dbReference type="NCBI Taxonomy" id="2754725"/>
    <lineage>
        <taxon>Bacteria</taxon>
        <taxon>Bacillati</taxon>
        <taxon>Actinomycetota</taxon>
        <taxon>Actinomycetes</taxon>
        <taxon>Mycobacteriales</taxon>
        <taxon>Corynebacteriaceae</taxon>
        <taxon>Corynebacterium</taxon>
    </lineage>
</organism>
<evidence type="ECO:0000313" key="1">
    <source>
        <dbReference type="EMBL" id="QNE90284.1"/>
    </source>
</evidence>